<evidence type="ECO:0000256" key="7">
    <source>
        <dbReference type="ARBA" id="ARBA00023136"/>
    </source>
</evidence>
<gene>
    <name evidence="11" type="ORF">V1478_000042</name>
</gene>
<evidence type="ECO:0000256" key="3">
    <source>
        <dbReference type="ARBA" id="ARBA00022606"/>
    </source>
</evidence>
<comment type="caution">
    <text evidence="10">Lacks conserved residue(s) required for the propagation of feature annotation.</text>
</comment>
<keyword evidence="9 10" id="KW-0807">Transducer</keyword>
<dbReference type="PANTHER" id="PTHR21137">
    <property type="entry name" value="ODORANT RECEPTOR"/>
    <property type="match status" value="1"/>
</dbReference>
<keyword evidence="7 10" id="KW-0472">Membrane</keyword>
<keyword evidence="5 10" id="KW-0552">Olfaction</keyword>
<keyword evidence="12" id="KW-1185">Reference proteome</keyword>
<proteinExistence type="inferred from homology"/>
<keyword evidence="6 10" id="KW-1133">Transmembrane helix</keyword>
<dbReference type="InterPro" id="IPR004117">
    <property type="entry name" value="7tm6_olfct_rcpt"/>
</dbReference>
<evidence type="ECO:0000256" key="1">
    <source>
        <dbReference type="ARBA" id="ARBA00004651"/>
    </source>
</evidence>
<evidence type="ECO:0000313" key="11">
    <source>
        <dbReference type="EMBL" id="KAL2741586.1"/>
    </source>
</evidence>
<feature type="transmembrane region" description="Helical" evidence="10">
    <location>
        <begin position="115"/>
        <end position="134"/>
    </location>
</feature>
<protein>
    <recommendedName>
        <fullName evidence="10">Odorant receptor</fullName>
    </recommendedName>
</protein>
<feature type="transmembrane region" description="Helical" evidence="10">
    <location>
        <begin position="21"/>
        <end position="47"/>
    </location>
</feature>
<evidence type="ECO:0000256" key="2">
    <source>
        <dbReference type="ARBA" id="ARBA00022475"/>
    </source>
</evidence>
<dbReference type="AlphaFoldDB" id="A0ABD2C965"/>
<feature type="transmembrane region" description="Helical" evidence="10">
    <location>
        <begin position="279"/>
        <end position="301"/>
    </location>
</feature>
<keyword evidence="2" id="KW-1003">Cell membrane</keyword>
<organism evidence="11 12">
    <name type="scientific">Vespula squamosa</name>
    <name type="common">Southern yellow jacket</name>
    <name type="synonym">Wasp</name>
    <dbReference type="NCBI Taxonomy" id="30214"/>
    <lineage>
        <taxon>Eukaryota</taxon>
        <taxon>Metazoa</taxon>
        <taxon>Ecdysozoa</taxon>
        <taxon>Arthropoda</taxon>
        <taxon>Hexapoda</taxon>
        <taxon>Insecta</taxon>
        <taxon>Pterygota</taxon>
        <taxon>Neoptera</taxon>
        <taxon>Endopterygota</taxon>
        <taxon>Hymenoptera</taxon>
        <taxon>Apocrita</taxon>
        <taxon>Aculeata</taxon>
        <taxon>Vespoidea</taxon>
        <taxon>Vespidae</taxon>
        <taxon>Vespinae</taxon>
        <taxon>Vespula</taxon>
    </lineage>
</organism>
<sequence length="353" mass="41297">MKSLRWNKRLLKYLGIWPLEIYDPLFFFIFMYLFLHCSLTFVNLIYYTNDLTEIVENFTENVLFIMTLTKITICRVNRKSLGRLLVEIENNLIVDDYNTLEKKFILLKYTKMAKYNFLITFISMTIAIGLYYIAGMIPNIKIAIKNSSLGYTLPYKTRAIINIDDTRVYFCVCLYQMLIVPIVIIGYVGFDCLFTHLAFYITAQFGILSCKVREILNDCNSFRLNIKTLVFRHYELIRQAETLEDNFNVMILQQLMGTTFHLCISGYNALVGSINQDGLIPTLFVSYAFSILSTLFIYCYIGECLIQESTNLSNAIYHYEWYNISPINLKMIYICMIRMKKPQQLTSVEVKLG</sequence>
<reference evidence="11 12" key="1">
    <citation type="journal article" date="2024" name="Ann. Entomol. Soc. Am.">
        <title>Genomic analyses of the southern and eastern yellowjacket wasps (Hymenoptera: Vespidae) reveal evolutionary signatures of social life.</title>
        <authorList>
            <person name="Catto M.A."/>
            <person name="Caine P.B."/>
            <person name="Orr S.E."/>
            <person name="Hunt B.G."/>
            <person name="Goodisman M.A.D."/>
        </authorList>
    </citation>
    <scope>NUCLEOTIDE SEQUENCE [LARGE SCALE GENOMIC DNA]</scope>
    <source>
        <strain evidence="11">233</strain>
        <tissue evidence="11">Head and thorax</tissue>
    </source>
</reference>
<evidence type="ECO:0000256" key="5">
    <source>
        <dbReference type="ARBA" id="ARBA00022725"/>
    </source>
</evidence>
<evidence type="ECO:0000256" key="8">
    <source>
        <dbReference type="ARBA" id="ARBA00023170"/>
    </source>
</evidence>
<feature type="transmembrane region" description="Helical" evidence="10">
    <location>
        <begin position="168"/>
        <end position="190"/>
    </location>
</feature>
<evidence type="ECO:0000256" key="4">
    <source>
        <dbReference type="ARBA" id="ARBA00022692"/>
    </source>
</evidence>
<evidence type="ECO:0000313" key="12">
    <source>
        <dbReference type="Proteomes" id="UP001607302"/>
    </source>
</evidence>
<evidence type="ECO:0000256" key="6">
    <source>
        <dbReference type="ARBA" id="ARBA00022989"/>
    </source>
</evidence>
<keyword evidence="8 10" id="KW-0675">Receptor</keyword>
<comment type="subcellular location">
    <subcellularLocation>
        <location evidence="1 10">Cell membrane</location>
        <topology evidence="1 10">Multi-pass membrane protein</topology>
    </subcellularLocation>
</comment>
<keyword evidence="3 10" id="KW-0716">Sensory transduction</keyword>
<comment type="caution">
    <text evidence="11">The sequence shown here is derived from an EMBL/GenBank/DDBJ whole genome shotgun (WGS) entry which is preliminary data.</text>
</comment>
<name>A0ABD2C965_VESSQ</name>
<dbReference type="GO" id="GO:0007165">
    <property type="term" value="P:signal transduction"/>
    <property type="evidence" value="ECO:0007669"/>
    <property type="project" value="UniProtKB-KW"/>
</dbReference>
<dbReference type="Proteomes" id="UP001607302">
    <property type="component" value="Unassembled WGS sequence"/>
</dbReference>
<dbReference type="EMBL" id="JAUDFV010000009">
    <property type="protein sequence ID" value="KAL2741586.1"/>
    <property type="molecule type" value="Genomic_DNA"/>
</dbReference>
<dbReference type="GO" id="GO:0005886">
    <property type="term" value="C:plasma membrane"/>
    <property type="evidence" value="ECO:0007669"/>
    <property type="project" value="UniProtKB-SubCell"/>
</dbReference>
<comment type="similarity">
    <text evidence="10">Belongs to the insect chemoreceptor superfamily. Heteromeric odorant receptor channel (TC 1.A.69) family.</text>
</comment>
<dbReference type="Pfam" id="PF02949">
    <property type="entry name" value="7tm_6"/>
    <property type="match status" value="1"/>
</dbReference>
<evidence type="ECO:0000256" key="9">
    <source>
        <dbReference type="ARBA" id="ARBA00023224"/>
    </source>
</evidence>
<accession>A0ABD2C965</accession>
<keyword evidence="4 10" id="KW-0812">Transmembrane</keyword>
<dbReference type="PANTHER" id="PTHR21137:SF35">
    <property type="entry name" value="ODORANT RECEPTOR 19A-RELATED"/>
    <property type="match status" value="1"/>
</dbReference>
<dbReference type="GO" id="GO:0007608">
    <property type="term" value="P:sensory perception of smell"/>
    <property type="evidence" value="ECO:0007669"/>
    <property type="project" value="UniProtKB-KW"/>
</dbReference>
<evidence type="ECO:0000256" key="10">
    <source>
        <dbReference type="RuleBase" id="RU351113"/>
    </source>
</evidence>